<proteinExistence type="predicted"/>
<feature type="region of interest" description="Disordered" evidence="1">
    <location>
        <begin position="66"/>
        <end position="88"/>
    </location>
</feature>
<feature type="signal peptide" evidence="2">
    <location>
        <begin position="1"/>
        <end position="18"/>
    </location>
</feature>
<evidence type="ECO:0000256" key="2">
    <source>
        <dbReference type="SAM" id="SignalP"/>
    </source>
</evidence>
<gene>
    <name evidence="3" type="ORF">BASA50_009300</name>
</gene>
<accession>A0ABQ8F1V6</accession>
<dbReference type="Proteomes" id="UP001648503">
    <property type="component" value="Unassembled WGS sequence"/>
</dbReference>
<dbReference type="EMBL" id="JAFCIX010000432">
    <property type="protein sequence ID" value="KAH6590581.1"/>
    <property type="molecule type" value="Genomic_DNA"/>
</dbReference>
<evidence type="ECO:0000313" key="4">
    <source>
        <dbReference type="Proteomes" id="UP001648503"/>
    </source>
</evidence>
<evidence type="ECO:0000256" key="1">
    <source>
        <dbReference type="SAM" id="MobiDB-lite"/>
    </source>
</evidence>
<protein>
    <submittedName>
        <fullName evidence="3">Uncharacterized protein</fullName>
    </submittedName>
</protein>
<reference evidence="3 4" key="1">
    <citation type="submission" date="2021-02" db="EMBL/GenBank/DDBJ databases">
        <title>Variation within the Batrachochytrium salamandrivorans European outbreak.</title>
        <authorList>
            <person name="Kelly M."/>
            <person name="Pasmans F."/>
            <person name="Shea T.P."/>
            <person name="Munoz J.F."/>
            <person name="Carranza S."/>
            <person name="Cuomo C.A."/>
            <person name="Martel A."/>
        </authorList>
    </citation>
    <scope>NUCLEOTIDE SEQUENCE [LARGE SCALE GENOMIC DNA]</scope>
    <source>
        <strain evidence="3 4">AMFP18/2</strain>
    </source>
</reference>
<evidence type="ECO:0000313" key="3">
    <source>
        <dbReference type="EMBL" id="KAH6590581.1"/>
    </source>
</evidence>
<keyword evidence="4" id="KW-1185">Reference proteome</keyword>
<feature type="chain" id="PRO_5046969626" evidence="2">
    <location>
        <begin position="19"/>
        <end position="138"/>
    </location>
</feature>
<sequence>MRVKALVVAAMVIASVNAGWLDSIRDMSDKILDWFGHGGGSRSVAPMGFPVHGSSQMQASYDLMEEKNKEDNLQTEGMKGHSELDDETKAELERIKEKRTDLKAKHNEVWGRFLEKCPTKSLDSMSPEQMIKKGYFPK</sequence>
<comment type="caution">
    <text evidence="3">The sequence shown here is derived from an EMBL/GenBank/DDBJ whole genome shotgun (WGS) entry which is preliminary data.</text>
</comment>
<name>A0ABQ8F1V6_9FUNG</name>
<organism evidence="3 4">
    <name type="scientific">Batrachochytrium salamandrivorans</name>
    <dbReference type="NCBI Taxonomy" id="1357716"/>
    <lineage>
        <taxon>Eukaryota</taxon>
        <taxon>Fungi</taxon>
        <taxon>Fungi incertae sedis</taxon>
        <taxon>Chytridiomycota</taxon>
        <taxon>Chytridiomycota incertae sedis</taxon>
        <taxon>Chytridiomycetes</taxon>
        <taxon>Rhizophydiales</taxon>
        <taxon>Rhizophydiales incertae sedis</taxon>
        <taxon>Batrachochytrium</taxon>
    </lineage>
</organism>
<keyword evidence="2" id="KW-0732">Signal</keyword>